<comment type="caution">
    <text evidence="5">The sequence shown here is derived from an EMBL/GenBank/DDBJ whole genome shotgun (WGS) entry which is preliminary data.</text>
</comment>
<evidence type="ECO:0000259" key="4">
    <source>
        <dbReference type="Pfam" id="PF03816"/>
    </source>
</evidence>
<evidence type="ECO:0000256" key="1">
    <source>
        <dbReference type="ARBA" id="ARBA00006068"/>
    </source>
</evidence>
<evidence type="ECO:0000256" key="3">
    <source>
        <dbReference type="SAM" id="Phobius"/>
    </source>
</evidence>
<evidence type="ECO:0000313" key="5">
    <source>
        <dbReference type="EMBL" id="MET4583227.1"/>
    </source>
</evidence>
<dbReference type="InterPro" id="IPR004474">
    <property type="entry name" value="LytR_CpsA_psr"/>
</dbReference>
<accession>A0ABV2QRZ3</accession>
<dbReference type="NCBIfam" id="TIGR00350">
    <property type="entry name" value="lytR_cpsA_psr"/>
    <property type="match status" value="1"/>
</dbReference>
<organism evidence="5 6">
    <name type="scientific">Conyzicola nivalis</name>
    <dbReference type="NCBI Taxonomy" id="1477021"/>
    <lineage>
        <taxon>Bacteria</taxon>
        <taxon>Bacillati</taxon>
        <taxon>Actinomycetota</taxon>
        <taxon>Actinomycetes</taxon>
        <taxon>Micrococcales</taxon>
        <taxon>Microbacteriaceae</taxon>
        <taxon>Conyzicola</taxon>
    </lineage>
</organism>
<dbReference type="PANTHER" id="PTHR33392">
    <property type="entry name" value="POLYISOPRENYL-TEICHOIC ACID--PEPTIDOGLYCAN TEICHOIC ACID TRANSFERASE TAGU"/>
    <property type="match status" value="1"/>
</dbReference>
<protein>
    <submittedName>
        <fullName evidence="5">LCP family protein required for cell wall assembly</fullName>
    </submittedName>
</protein>
<proteinExistence type="inferred from homology"/>
<keyword evidence="3" id="KW-1133">Transmembrane helix</keyword>
<keyword evidence="3" id="KW-0812">Transmembrane</keyword>
<name>A0ABV2QRZ3_9MICO</name>
<comment type="similarity">
    <text evidence="1">Belongs to the LytR/CpsA/Psr (LCP) family.</text>
</comment>
<dbReference type="PANTHER" id="PTHR33392:SF6">
    <property type="entry name" value="POLYISOPRENYL-TEICHOIC ACID--PEPTIDOGLYCAN TEICHOIC ACID TRANSFERASE TAGU"/>
    <property type="match status" value="1"/>
</dbReference>
<feature type="region of interest" description="Disordered" evidence="2">
    <location>
        <begin position="1"/>
        <end position="29"/>
    </location>
</feature>
<dbReference type="RefSeq" id="WP_354025389.1">
    <property type="nucleotide sequence ID" value="NZ_JBEPSJ010000003.1"/>
</dbReference>
<dbReference type="InterPro" id="IPR050922">
    <property type="entry name" value="LytR/CpsA/Psr_CW_biosynth"/>
</dbReference>
<evidence type="ECO:0000313" key="6">
    <source>
        <dbReference type="Proteomes" id="UP001549257"/>
    </source>
</evidence>
<gene>
    <name evidence="5" type="ORF">ABIE21_002746</name>
</gene>
<feature type="transmembrane region" description="Helical" evidence="3">
    <location>
        <begin position="40"/>
        <end position="64"/>
    </location>
</feature>
<feature type="domain" description="Cell envelope-related transcriptional attenuator" evidence="4">
    <location>
        <begin position="118"/>
        <end position="275"/>
    </location>
</feature>
<reference evidence="5 6" key="1">
    <citation type="submission" date="2024-06" db="EMBL/GenBank/DDBJ databases">
        <title>Sorghum-associated microbial communities from plants grown in Nebraska, USA.</title>
        <authorList>
            <person name="Schachtman D."/>
        </authorList>
    </citation>
    <scope>NUCLEOTIDE SEQUENCE [LARGE SCALE GENOMIC DNA]</scope>
    <source>
        <strain evidence="5 6">2857</strain>
    </source>
</reference>
<dbReference type="EMBL" id="JBEPSJ010000003">
    <property type="protein sequence ID" value="MET4583227.1"/>
    <property type="molecule type" value="Genomic_DNA"/>
</dbReference>
<keyword evidence="6" id="KW-1185">Reference proteome</keyword>
<evidence type="ECO:0000256" key="2">
    <source>
        <dbReference type="SAM" id="MobiDB-lite"/>
    </source>
</evidence>
<dbReference type="Proteomes" id="UP001549257">
    <property type="component" value="Unassembled WGS sequence"/>
</dbReference>
<keyword evidence="3" id="KW-0472">Membrane</keyword>
<dbReference type="Pfam" id="PF03816">
    <property type="entry name" value="LytR_cpsA_psr"/>
    <property type="match status" value="1"/>
</dbReference>
<sequence length="419" mass="43318">MSELDERRRGTTSASSAEPSRPPTVARHGQLERRRVLPSLLAFVGAALAVLLVAGASLAAIVVAQLDADIDTFVLPGQENEEPVSIGAFKGGFNILIVGSDVCEDGSGCNGRGSAELNDFTMLLHVSEDQTNAVGVSFPRDLVVPVPACPKADGSGDYSAMSARPINETLSYGGLPCTALTVQKLTDVDIQFAGLIKFSGVVAMSDAVGGVPVCVSGPIDDKYSGLQLPEAGTYTLSGNDALAFLRSRHGVGDGGDLTRISSQQVFLSSLLRTIKSNDTLGDPVKVYNLARAATSSMKLSDNFAELDTLASVALALRKIPLEQFTFVQYPGTTEGTGVFAGKVQPVADEAEKLFAKIRADEPFTLAAAGDGEGAVADPNAPVAPAPTVTADPNATVAPPPEVLNLRGQTAADSTCSVAN</sequence>
<dbReference type="Gene3D" id="3.40.630.190">
    <property type="entry name" value="LCP protein"/>
    <property type="match status" value="1"/>
</dbReference>